<dbReference type="AlphaFoldDB" id="G0V020"/>
<proteinExistence type="predicted"/>
<dbReference type="VEuPathDB" id="TriTrypDB:TcIL3000.11.3920"/>
<organism evidence="2">
    <name type="scientific">Trypanosoma congolense (strain IL3000)</name>
    <dbReference type="NCBI Taxonomy" id="1068625"/>
    <lineage>
        <taxon>Eukaryota</taxon>
        <taxon>Discoba</taxon>
        <taxon>Euglenozoa</taxon>
        <taxon>Kinetoplastea</taxon>
        <taxon>Metakinetoplastina</taxon>
        <taxon>Trypanosomatida</taxon>
        <taxon>Trypanosomatidae</taxon>
        <taxon>Trypanosoma</taxon>
        <taxon>Nannomonas</taxon>
    </lineage>
</organism>
<feature type="region of interest" description="Disordered" evidence="1">
    <location>
        <begin position="211"/>
        <end position="254"/>
    </location>
</feature>
<accession>G0V020</accession>
<dbReference type="SUPFAM" id="SSF52047">
    <property type="entry name" value="RNI-like"/>
    <property type="match status" value="1"/>
</dbReference>
<feature type="region of interest" description="Disordered" evidence="1">
    <location>
        <begin position="614"/>
        <end position="650"/>
    </location>
</feature>
<feature type="compositionally biased region" description="Polar residues" evidence="1">
    <location>
        <begin position="614"/>
        <end position="624"/>
    </location>
</feature>
<evidence type="ECO:0000313" key="2">
    <source>
        <dbReference type="EMBL" id="CCC94990.1"/>
    </source>
</evidence>
<feature type="compositionally biased region" description="Polar residues" evidence="1">
    <location>
        <begin position="322"/>
        <end position="332"/>
    </location>
</feature>
<dbReference type="Gene3D" id="3.80.10.10">
    <property type="entry name" value="Ribonuclease Inhibitor"/>
    <property type="match status" value="1"/>
</dbReference>
<feature type="compositionally biased region" description="Basic and acidic residues" evidence="1">
    <location>
        <begin position="631"/>
        <end position="640"/>
    </location>
</feature>
<name>G0V020_TRYCI</name>
<dbReference type="SMART" id="SM00368">
    <property type="entry name" value="LRR_RI"/>
    <property type="match status" value="2"/>
</dbReference>
<dbReference type="InterPro" id="IPR001611">
    <property type="entry name" value="Leu-rich_rpt"/>
</dbReference>
<dbReference type="InterPro" id="IPR032675">
    <property type="entry name" value="LRR_dom_sf"/>
</dbReference>
<evidence type="ECO:0000256" key="1">
    <source>
        <dbReference type="SAM" id="MobiDB-lite"/>
    </source>
</evidence>
<protein>
    <recommendedName>
        <fullName evidence="3">Leucine Rich repeat</fullName>
    </recommendedName>
</protein>
<sequence>MSDHPDNIISTFDRIELLIADINAKFSSLHDQIKPNEQPIVMHDETLAQGQSSAAEFVKSVKLFDLSGQESTTSTLLDGSSGRQCHRHQCTSSLFSPSTTGKRCAERDLFIAANNLCTYLNGGIDYRHLCLKYQRMFEMLIDLIKEDVNMLRSVDPFSAGSIEEVIKTLRGIYLETRSLLEQHGIVTNPQSPALQKNKPCGVSCGVEVNSGELTAPKTPEAPNDALSRHTSDGVGPINAVPSEVTTEEAARQRSPFERVLNGDVCSKPQVAPKCADKERYSPLHFCNSRSRLVTNKGVATDTCAVGAEKEGQQVTRDAMGDVNNTSSPNNGISGLPSAEGVDQSGKEEYRRNALRFVYKEMFTREGVNMLYETLQLVLENEYGGTVPESLDGGPSQLARYLLECHSAFAQRDKFMKCGTPDDPTLTVAYVQNCFRFNVEPDDRVLGVLGYLSADKRKHDASFVNMGLRDEDLRPLIPLLSKLHYITVVDISHNNVTDIGVQQLCNALVNHPTLKELNISYNPVTEASAEALLKLTSSAAQLTTVKKEGIKLSASFCDALKRGLHRHRRANNLCPAQNGAMNSPITSDTGTSHTPPVVVLNGVGYKWQRIAVPDSSTTQSTQSGCFVSPSRAKPDRMESSRDTVLPALANGRTRQGVRLPYITARGRASESYSTT</sequence>
<evidence type="ECO:0008006" key="3">
    <source>
        <dbReference type="Google" id="ProtNLM"/>
    </source>
</evidence>
<dbReference type="EMBL" id="HE575324">
    <property type="protein sequence ID" value="CCC94990.1"/>
    <property type="molecule type" value="Genomic_DNA"/>
</dbReference>
<dbReference type="Pfam" id="PF13516">
    <property type="entry name" value="LRR_6"/>
    <property type="match status" value="2"/>
</dbReference>
<feature type="region of interest" description="Disordered" evidence="1">
    <location>
        <begin position="310"/>
        <end position="346"/>
    </location>
</feature>
<gene>
    <name evidence="2" type="ORF">TCIL3000_11_3920</name>
</gene>
<reference evidence="2" key="1">
    <citation type="journal article" date="2012" name="Proc. Natl. Acad. Sci. U.S.A.">
        <title>Antigenic diversity is generated by distinct evolutionary mechanisms in African trypanosome species.</title>
        <authorList>
            <person name="Jackson A.P."/>
            <person name="Berry A."/>
            <person name="Aslett M."/>
            <person name="Allison H.C."/>
            <person name="Burton P."/>
            <person name="Vavrova-Anderson J."/>
            <person name="Brown R."/>
            <person name="Browne H."/>
            <person name="Corton N."/>
            <person name="Hauser H."/>
            <person name="Gamble J."/>
            <person name="Gilderthorp R."/>
            <person name="Marcello L."/>
            <person name="McQuillan J."/>
            <person name="Otto T.D."/>
            <person name="Quail M.A."/>
            <person name="Sanders M.J."/>
            <person name="van Tonder A."/>
            <person name="Ginger M.L."/>
            <person name="Field M.C."/>
            <person name="Barry J.D."/>
            <person name="Hertz-Fowler C."/>
            <person name="Berriman M."/>
        </authorList>
    </citation>
    <scope>NUCLEOTIDE SEQUENCE</scope>
    <source>
        <strain evidence="2">IL3000</strain>
    </source>
</reference>